<dbReference type="InterPro" id="IPR025558">
    <property type="entry name" value="DUF4283"/>
</dbReference>
<dbReference type="PANTHER" id="PTHR31286">
    <property type="entry name" value="GLYCINE-RICH CELL WALL STRUCTURAL PROTEIN 1.8-LIKE"/>
    <property type="match status" value="1"/>
</dbReference>
<sequence>MVDQDEGVGLKYVPTSVNPPFGVMQGYIKRIWAIFEIDKIIQVHKGKLLVRFENLQDKMIVEKRGVYYFDSKPFLVKGWNLEMDLHTESIKTLLIWVQFPDLDGLERLSKIGSIIGIPIKIDRYTKDRTMIKYARLLIEVALEAPFPEYTEFFNKNDMLIR</sequence>
<name>A0A9Q1JGA2_9CARY</name>
<gene>
    <name evidence="3" type="ORF">Cgig2_015016</name>
    <name evidence="2" type="ORF">Cgig2_030670</name>
</gene>
<dbReference type="EMBL" id="JAKOGI010002981">
    <property type="protein sequence ID" value="KAJ8421009.1"/>
    <property type="molecule type" value="Genomic_DNA"/>
</dbReference>
<proteinExistence type="predicted"/>
<evidence type="ECO:0000313" key="4">
    <source>
        <dbReference type="Proteomes" id="UP001153076"/>
    </source>
</evidence>
<evidence type="ECO:0000259" key="1">
    <source>
        <dbReference type="Pfam" id="PF14111"/>
    </source>
</evidence>
<dbReference type="AlphaFoldDB" id="A0A9Q1JGA2"/>
<evidence type="ECO:0000313" key="3">
    <source>
        <dbReference type="EMBL" id="KAJ8421009.1"/>
    </source>
</evidence>
<dbReference type="EMBL" id="JAKOGI010004119">
    <property type="protein sequence ID" value="KAJ8419936.1"/>
    <property type="molecule type" value="Genomic_DNA"/>
</dbReference>
<dbReference type="Pfam" id="PF14111">
    <property type="entry name" value="DUF4283"/>
    <property type="match status" value="1"/>
</dbReference>
<evidence type="ECO:0000313" key="2">
    <source>
        <dbReference type="EMBL" id="KAJ8419936.1"/>
    </source>
</evidence>
<comment type="caution">
    <text evidence="3">The sequence shown here is derived from an EMBL/GenBank/DDBJ whole genome shotgun (WGS) entry which is preliminary data.</text>
</comment>
<accession>A0A9Q1JGA2</accession>
<dbReference type="PANTHER" id="PTHR31286:SF165">
    <property type="entry name" value="DUF4283 DOMAIN-CONTAINING PROTEIN"/>
    <property type="match status" value="1"/>
</dbReference>
<reference evidence="3" key="1">
    <citation type="submission" date="2022-04" db="EMBL/GenBank/DDBJ databases">
        <title>Carnegiea gigantea Genome sequencing and assembly v2.</title>
        <authorList>
            <person name="Copetti D."/>
            <person name="Sanderson M.J."/>
            <person name="Burquez A."/>
            <person name="Wojciechowski M.F."/>
        </authorList>
    </citation>
    <scope>NUCLEOTIDE SEQUENCE</scope>
    <source>
        <strain evidence="3">SGP5-SGP5p</strain>
        <tissue evidence="3">Aerial part</tissue>
    </source>
</reference>
<protein>
    <recommendedName>
        <fullName evidence="1">DUF4283 domain-containing protein</fullName>
    </recommendedName>
</protein>
<organism evidence="3 4">
    <name type="scientific">Carnegiea gigantea</name>
    <dbReference type="NCBI Taxonomy" id="171969"/>
    <lineage>
        <taxon>Eukaryota</taxon>
        <taxon>Viridiplantae</taxon>
        <taxon>Streptophyta</taxon>
        <taxon>Embryophyta</taxon>
        <taxon>Tracheophyta</taxon>
        <taxon>Spermatophyta</taxon>
        <taxon>Magnoliopsida</taxon>
        <taxon>eudicotyledons</taxon>
        <taxon>Gunneridae</taxon>
        <taxon>Pentapetalae</taxon>
        <taxon>Caryophyllales</taxon>
        <taxon>Cactineae</taxon>
        <taxon>Cactaceae</taxon>
        <taxon>Cactoideae</taxon>
        <taxon>Echinocereeae</taxon>
        <taxon>Carnegiea</taxon>
    </lineage>
</organism>
<feature type="domain" description="DUF4283" evidence="1">
    <location>
        <begin position="16"/>
        <end position="85"/>
    </location>
</feature>
<keyword evidence="4" id="KW-1185">Reference proteome</keyword>
<dbReference type="OrthoDB" id="1939300at2759"/>
<dbReference type="Proteomes" id="UP001153076">
    <property type="component" value="Unassembled WGS sequence"/>
</dbReference>
<dbReference type="InterPro" id="IPR040256">
    <property type="entry name" value="At4g02000-like"/>
</dbReference>